<reference evidence="1" key="1">
    <citation type="submission" date="2020-12" db="EMBL/GenBank/DDBJ databases">
        <title>Bacterial taxonomy.</title>
        <authorList>
            <person name="Pan X."/>
        </authorList>
    </citation>
    <scope>NUCLEOTIDE SEQUENCE</scope>
    <source>
        <strain evidence="1">B2012</strain>
    </source>
</reference>
<keyword evidence="1" id="KW-0378">Hydrolase</keyword>
<organism evidence="1 2">
    <name type="scientific">Acuticoccus mangrovi</name>
    <dbReference type="NCBI Taxonomy" id="2796142"/>
    <lineage>
        <taxon>Bacteria</taxon>
        <taxon>Pseudomonadati</taxon>
        <taxon>Pseudomonadota</taxon>
        <taxon>Alphaproteobacteria</taxon>
        <taxon>Hyphomicrobiales</taxon>
        <taxon>Amorphaceae</taxon>
        <taxon>Acuticoccus</taxon>
    </lineage>
</organism>
<dbReference type="Pfam" id="PF11339">
    <property type="entry name" value="DUF3141"/>
    <property type="match status" value="1"/>
</dbReference>
<dbReference type="Gene3D" id="3.40.50.1820">
    <property type="entry name" value="alpha/beta hydrolase"/>
    <property type="match status" value="1"/>
</dbReference>
<accession>A0A934IH37</accession>
<dbReference type="PANTHER" id="PTHR36837:SF2">
    <property type="entry name" value="POLY(3-HYDROXYALKANOATE) POLYMERASE SUBUNIT PHAC"/>
    <property type="match status" value="1"/>
</dbReference>
<evidence type="ECO:0000313" key="1">
    <source>
        <dbReference type="EMBL" id="MBJ3776584.1"/>
    </source>
</evidence>
<evidence type="ECO:0000313" key="2">
    <source>
        <dbReference type="Proteomes" id="UP000609531"/>
    </source>
</evidence>
<protein>
    <submittedName>
        <fullName evidence="1">Alpha/beta hydrolase</fullName>
    </submittedName>
</protein>
<dbReference type="AlphaFoldDB" id="A0A934IH37"/>
<dbReference type="Proteomes" id="UP000609531">
    <property type="component" value="Unassembled WGS sequence"/>
</dbReference>
<proteinExistence type="predicted"/>
<comment type="caution">
    <text evidence="1">The sequence shown here is derived from an EMBL/GenBank/DDBJ whole genome shotgun (WGS) entry which is preliminary data.</text>
</comment>
<dbReference type="EMBL" id="JAEKJA010000010">
    <property type="protein sequence ID" value="MBJ3776584.1"/>
    <property type="molecule type" value="Genomic_DNA"/>
</dbReference>
<dbReference type="RefSeq" id="WP_198882489.1">
    <property type="nucleotide sequence ID" value="NZ_JAEKJA010000010.1"/>
</dbReference>
<dbReference type="InterPro" id="IPR024501">
    <property type="entry name" value="DUF3141"/>
</dbReference>
<gene>
    <name evidence="1" type="ORF">JCR33_12840</name>
</gene>
<dbReference type="PANTHER" id="PTHR36837">
    <property type="entry name" value="POLY(3-HYDROXYALKANOATE) POLYMERASE SUBUNIT PHAC"/>
    <property type="match status" value="1"/>
</dbReference>
<dbReference type="SUPFAM" id="SSF53474">
    <property type="entry name" value="alpha/beta-Hydrolases"/>
    <property type="match status" value="1"/>
</dbReference>
<keyword evidence="2" id="KW-1185">Reference proteome</keyword>
<sequence length="359" mass="38681">MSEDTPPPDNGFFGALRTAQLSAMDEWRGAQARALDLFGFGARECRYEVVASGPGWRLRRYPGKGGGAPLLMVPAPIKRPYIWDLAPSVSAVRFCRDRGFGVHLIEWLPPEKGDGSAGIGAYAHAIIEAGETIAAARAGRKPFVLGHSLGGTIAAIAASLRPELAQGLVLLGAPLSFGRGSSRFRDLVVANGHGTPENGTVAGTQLSQSCALISPGTFVWSRWVDGFLSLGDPAAMDTHVRIERWALDEVPLPGRLVHQIVEWLYRENRYQEGTLELDGRTLGPTDLRVPVLGVVNDADEIGPRASVEPFFIRMDGVDTRIIEQPVEIGVGLQHLGVLAGRRAHAETWPKIADWIAAHA</sequence>
<name>A0A934IH37_9HYPH</name>
<dbReference type="GO" id="GO:0016787">
    <property type="term" value="F:hydrolase activity"/>
    <property type="evidence" value="ECO:0007669"/>
    <property type="project" value="UniProtKB-KW"/>
</dbReference>
<dbReference type="InterPro" id="IPR029058">
    <property type="entry name" value="AB_hydrolase_fold"/>
</dbReference>
<dbReference type="InterPro" id="IPR051321">
    <property type="entry name" value="PHA/PHB_synthase"/>
</dbReference>